<dbReference type="RefSeq" id="WP_122919573.1">
    <property type="nucleotide sequence ID" value="NZ_RHHQ01000015.1"/>
</dbReference>
<dbReference type="EMBL" id="RHHQ01000015">
    <property type="protein sequence ID" value="RNB85088.1"/>
    <property type="molecule type" value="Genomic_DNA"/>
</dbReference>
<keyword evidence="1" id="KW-0732">Signal</keyword>
<dbReference type="InterPro" id="IPR019198">
    <property type="entry name" value="Beta_propeller_containing"/>
</dbReference>
<dbReference type="OrthoDB" id="9778998at2"/>
<evidence type="ECO:0000313" key="3">
    <source>
        <dbReference type="Proteomes" id="UP000271031"/>
    </source>
</evidence>
<comment type="caution">
    <text evidence="2">The sequence shown here is derived from an EMBL/GenBank/DDBJ whole genome shotgun (WGS) entry which is preliminary data.</text>
</comment>
<dbReference type="PIRSF" id="PIRSF006425">
    <property type="entry name" value="UCP006425_WD40"/>
    <property type="match status" value="1"/>
</dbReference>
<dbReference type="Pfam" id="PF09826">
    <property type="entry name" value="Beta_propel"/>
    <property type="match status" value="1"/>
</dbReference>
<feature type="signal peptide" evidence="1">
    <location>
        <begin position="1"/>
        <end position="30"/>
    </location>
</feature>
<sequence>MKKLRWLSGTLSALMITAAAFLIFPPDSYATDVSNTSNSVSPPSTEPLPVIGTEEKLRQLLQKANEQQQAFGRDVMVFEQAVPAPTAKNAVPAMAEQRDYSATNVQVQGVDEGDVIKTDGTYLYQASGEKVVITRAYPATDMKVVKTLRFDGGNFMPSELYVDDSHLVVIGTSSTRTIPSKKASATEIAQPYYSPTVHAYVYDIRDKAHIAKVRELELDGSYVSSRKIGSSLYLVSSKYLNYYPFAERNQPMEMPVYRDSKQSEEYQSISLKDTRYFPDRVEPSYLLIGAVNLDANKEMKVSSYLGSGENVYASTDHLYVTLTQWEMQATIQPTVKMAGNSFFRVMPPSDQKSSIYKFALKADAVSYQGKGEVPGTILNQFSLDEHNGYLRIATTNGDLFRNDEHTSKNNIYVLDEKLAITGKLEGIAPGEKIYSARFMGDRAYMVTFKKVDPLFVIDLKQPKTPKILGALKIPGYSDYLHPYDENHVIGFGKDTIEAMDSKRNFAWYQGMKIALFDVTDVTHPVEQFKEIIGDRGTDSELLQDHRALLFSREKNLLAFPVTVMTLKPQDKEQNTASTDFPAYGEFSFQGAYVYSLDLKNGFHLRKKITHLSPDAAQKAGANWYDSNDNIQRILYIGDALYTVSPNKIKAFNLTTLTQQGELDLAK</sequence>
<name>A0A3M8DAT6_9BACL</name>
<accession>A0A3M8DAT6</accession>
<dbReference type="Proteomes" id="UP000271031">
    <property type="component" value="Unassembled WGS sequence"/>
</dbReference>
<reference evidence="2 3" key="1">
    <citation type="submission" date="2018-10" db="EMBL/GenBank/DDBJ databases">
        <title>Phylogenomics of Brevibacillus.</title>
        <authorList>
            <person name="Dunlap C."/>
        </authorList>
    </citation>
    <scope>NUCLEOTIDE SEQUENCE [LARGE SCALE GENOMIC DNA]</scope>
    <source>
        <strain evidence="2 3">JCM 15716</strain>
    </source>
</reference>
<feature type="chain" id="PRO_5018234489" description="Beta propeller domain-containing protein" evidence="1">
    <location>
        <begin position="31"/>
        <end position="666"/>
    </location>
</feature>
<organism evidence="2 3">
    <name type="scientific">Brevibacillus fluminis</name>
    <dbReference type="NCBI Taxonomy" id="511487"/>
    <lineage>
        <taxon>Bacteria</taxon>
        <taxon>Bacillati</taxon>
        <taxon>Bacillota</taxon>
        <taxon>Bacilli</taxon>
        <taxon>Bacillales</taxon>
        <taxon>Paenibacillaceae</taxon>
        <taxon>Brevibacillus</taxon>
    </lineage>
</organism>
<gene>
    <name evidence="2" type="ORF">EDM56_19455</name>
</gene>
<keyword evidence="3" id="KW-1185">Reference proteome</keyword>
<evidence type="ECO:0008006" key="4">
    <source>
        <dbReference type="Google" id="ProtNLM"/>
    </source>
</evidence>
<proteinExistence type="predicted"/>
<protein>
    <recommendedName>
        <fullName evidence="4">Beta propeller domain-containing protein</fullName>
    </recommendedName>
</protein>
<dbReference type="AlphaFoldDB" id="A0A3M8DAT6"/>
<dbReference type="InterPro" id="IPR014441">
    <property type="entry name" value="UCP006425_b-propeller"/>
</dbReference>
<evidence type="ECO:0000256" key="1">
    <source>
        <dbReference type="SAM" id="SignalP"/>
    </source>
</evidence>
<evidence type="ECO:0000313" key="2">
    <source>
        <dbReference type="EMBL" id="RNB85088.1"/>
    </source>
</evidence>